<protein>
    <submittedName>
        <fullName evidence="1">Uncharacterized protein</fullName>
    </submittedName>
</protein>
<reference evidence="1" key="1">
    <citation type="submission" date="2020-09" db="EMBL/GenBank/DDBJ databases">
        <authorList>
            <person name="Kim M.K."/>
        </authorList>
    </citation>
    <scope>NUCLEOTIDE SEQUENCE</scope>
    <source>
        <strain evidence="1">BT704</strain>
    </source>
</reference>
<keyword evidence="2" id="KW-1185">Reference proteome</keyword>
<proteinExistence type="predicted"/>
<evidence type="ECO:0000313" key="1">
    <source>
        <dbReference type="EMBL" id="MBD2753794.1"/>
    </source>
</evidence>
<dbReference type="EMBL" id="JACXAA010000004">
    <property type="protein sequence ID" value="MBD2753794.1"/>
    <property type="molecule type" value="Genomic_DNA"/>
</dbReference>
<sequence length="620" mass="71659">MATAQLKQIGDKTKAYVDSIEGAQLWDKEFTGTLPSNPAPMFEAQRIVPMVTFSKHREFNPTPFIQNPHFDHVGDFRPDNLSIAEWRRLGIARLTNMQMRDGEDLGSLPANQQYEQITENGILGPYRWFDFFFTPIHKLVEYWVRMPKRKKGSKVSFNIEESLHLYWDMFNRPGREYVPNMPNWADVKDRKYVMFLNKEEMSLEELHNRGWWDFEIQLRAACLWGIVIQEFQIEGASVAWGGALWHTQPETNAIGRGDFFRKDLGMRYSNINYIDGAYKVTYNETGGKQTITFEGPGYTRTYDASEGSPWKHQKYNQNYRYWTDLSRDDKKNGMQGTYVKAKDYKDVWADLHTRHPFASEVGEKEITDSIMKMLYGKLIPSDRQYQLYGESEFWQPVEWTGTGEKVDPSPMMVFTELSSAEFFWSNVKSDSINSGTFGFDNFITKPGQLRGLMPMDDLKNHPRWNKLWHAYEAVFAAGATFQGRHDFLAYSTLTSEIDYMLQGSGQWAQYKGVDAYGFQQGGGQLPMKPCVAARYLPEEAGLRILFGIGHEQRFNDKRSDTFRIPDVMGLNKIRVTYAGEGVRWFEVFIPKGLSNTTFEAKAIIPQYDVPGYEGILAKFA</sequence>
<comment type="caution">
    <text evidence="1">The sequence shown here is derived from an EMBL/GenBank/DDBJ whole genome shotgun (WGS) entry which is preliminary data.</text>
</comment>
<dbReference type="RefSeq" id="WP_191039441.1">
    <property type="nucleotide sequence ID" value="NZ_JACXAA010000004.1"/>
</dbReference>
<name>A0A927B1S5_9BACT</name>
<evidence type="ECO:0000313" key="2">
    <source>
        <dbReference type="Proteomes" id="UP000653797"/>
    </source>
</evidence>
<organism evidence="1 2">
    <name type="scientific">Spirosoma validum</name>
    <dbReference type="NCBI Taxonomy" id="2771355"/>
    <lineage>
        <taxon>Bacteria</taxon>
        <taxon>Pseudomonadati</taxon>
        <taxon>Bacteroidota</taxon>
        <taxon>Cytophagia</taxon>
        <taxon>Cytophagales</taxon>
        <taxon>Cytophagaceae</taxon>
        <taxon>Spirosoma</taxon>
    </lineage>
</organism>
<gene>
    <name evidence="1" type="ORF">IC230_12890</name>
</gene>
<dbReference type="AlphaFoldDB" id="A0A927B1S5"/>
<dbReference type="Proteomes" id="UP000653797">
    <property type="component" value="Unassembled WGS sequence"/>
</dbReference>
<accession>A0A927B1S5</accession>